<dbReference type="Gene3D" id="3.30.1360.120">
    <property type="entry name" value="Probable tRNA modification gtpase trme, domain 1"/>
    <property type="match status" value="1"/>
</dbReference>
<dbReference type="InterPro" id="IPR006076">
    <property type="entry name" value="FAD-dep_OxRdtase"/>
</dbReference>
<dbReference type="Pfam" id="PF16350">
    <property type="entry name" value="FAO_M"/>
    <property type="match status" value="1"/>
</dbReference>
<feature type="domain" description="FAD dependent oxidoreductase" evidence="2">
    <location>
        <begin position="7"/>
        <end position="364"/>
    </location>
</feature>
<dbReference type="GO" id="GO:0005739">
    <property type="term" value="C:mitochondrion"/>
    <property type="evidence" value="ECO:0007669"/>
    <property type="project" value="TreeGrafter"/>
</dbReference>
<evidence type="ECO:0000259" key="2">
    <source>
        <dbReference type="Pfam" id="PF01266"/>
    </source>
</evidence>
<sequence length="806" mass="88044">MKSSYQVVVIGGGIVGCSLLYHLTLRGWTDVAIIERTELTAGSSWHAAGGFHAINSDTHIAALQKYTIGLYPQVEAESGVSVGLRMTGGIELASTPERMQWLRAELDWHAMMGTQGARVLDVDEIVDLVPIVEPAGLVGGLFDPHEGNLDPHGATHAYAGAARLRGADIVLHNRVLSITRTPDGLWRLDTEQGPVIAEHVVNAAGLWARKVGRMVGVDHPVTPMQHHYLVTESVPEIAALTHVMPAVTDLEGFTYLQREQDGVVLGVYEQNPRHWKTEGADWDFGMVLLPEDIDRISPELAIGFARFPALERAGIKRWVNGAFTFTPDGNPLVGPVRGVRNYWSACGVMAGYSQCAAIGLALSNWMVDGDPGDDVFAMDVARFGDYAANDRFLKDTTAQFYSRRFVIAHPNERLPAGRPLKTTPAYDLLLAEGAHFDATWGLEVPQYFTPGRTDFAEVPTLFRPNAFGFVADEVAAVRGAVGAYETGVYARYEVTGPGAHSWLDRMLAARIPNVGRVRLAPMLHPTGTLVGDLTVSRLEDERFWLVGSYYLQEWHQRWFESHLPSSGVHIANLTDDHLGFAISGPASRELLSRLTDVDVSNEAVPWMSCQSMDIGISRAVVARLSLTGELGYEITVSANQHRSLWLRLAEAGADLGLRPVGDRAIDSLRLEKAYGIWSTEFTQAYTPAMSGLDRFVAFDKGDFIGRDAAIRDRDRGPGRRLVLLEVDALDADASGDEPVWCEGQLVGFVTSGSYGHHVGRSLALAYVDVAVIEERPELAVSVIGERRAARILPEAAYDPQGSRARG</sequence>
<evidence type="ECO:0000259" key="3">
    <source>
        <dbReference type="Pfam" id="PF01571"/>
    </source>
</evidence>
<dbReference type="InterPro" id="IPR013977">
    <property type="entry name" value="GcvT_C"/>
</dbReference>
<evidence type="ECO:0000259" key="5">
    <source>
        <dbReference type="Pfam" id="PF16350"/>
    </source>
</evidence>
<name>A0A6J7QQ98_9ZZZZ</name>
<dbReference type="InterPro" id="IPR029043">
    <property type="entry name" value="GcvT/YgfZ_C"/>
</dbReference>
<dbReference type="Pfam" id="PF01266">
    <property type="entry name" value="DAO"/>
    <property type="match status" value="1"/>
</dbReference>
<gene>
    <name evidence="6" type="ORF">UFOPK4150_00107</name>
</gene>
<proteinExistence type="inferred from homology"/>
<dbReference type="Pfam" id="PF01571">
    <property type="entry name" value="GCV_T"/>
    <property type="match status" value="1"/>
</dbReference>
<protein>
    <submittedName>
        <fullName evidence="6">Unannotated protein</fullName>
    </submittedName>
</protein>
<dbReference type="InterPro" id="IPR028896">
    <property type="entry name" value="GcvT/YgfZ/DmdA"/>
</dbReference>
<dbReference type="InterPro" id="IPR036188">
    <property type="entry name" value="FAD/NAD-bd_sf"/>
</dbReference>
<comment type="similarity">
    <text evidence="1">Belongs to the GcvT family.</text>
</comment>
<accession>A0A6J7QQ98</accession>
<feature type="domain" description="Aminomethyltransferase C-terminal" evidence="4">
    <location>
        <begin position="719"/>
        <end position="798"/>
    </location>
</feature>
<reference evidence="6" key="1">
    <citation type="submission" date="2020-05" db="EMBL/GenBank/DDBJ databases">
        <authorList>
            <person name="Chiriac C."/>
            <person name="Salcher M."/>
            <person name="Ghai R."/>
            <person name="Kavagutti S V."/>
        </authorList>
    </citation>
    <scope>NUCLEOTIDE SEQUENCE</scope>
</reference>
<dbReference type="Pfam" id="PF08669">
    <property type="entry name" value="GCV_T_C"/>
    <property type="match status" value="1"/>
</dbReference>
<dbReference type="SUPFAM" id="SSF51905">
    <property type="entry name" value="FAD/NAD(P)-binding domain"/>
    <property type="match status" value="1"/>
</dbReference>
<dbReference type="InterPro" id="IPR032503">
    <property type="entry name" value="FAO_M"/>
</dbReference>
<organism evidence="6">
    <name type="scientific">freshwater metagenome</name>
    <dbReference type="NCBI Taxonomy" id="449393"/>
    <lineage>
        <taxon>unclassified sequences</taxon>
        <taxon>metagenomes</taxon>
        <taxon>ecological metagenomes</taxon>
    </lineage>
</organism>
<dbReference type="InterPro" id="IPR027266">
    <property type="entry name" value="TrmE/GcvT-like"/>
</dbReference>
<dbReference type="SUPFAM" id="SSF101790">
    <property type="entry name" value="Aminomethyltransferase beta-barrel domain"/>
    <property type="match status" value="1"/>
</dbReference>
<dbReference type="PANTHER" id="PTHR43757:SF2">
    <property type="entry name" value="AMINOMETHYLTRANSFERASE, MITOCHONDRIAL"/>
    <property type="match status" value="1"/>
</dbReference>
<evidence type="ECO:0000313" key="6">
    <source>
        <dbReference type="EMBL" id="CAB5018769.1"/>
    </source>
</evidence>
<dbReference type="Gene3D" id="3.50.50.60">
    <property type="entry name" value="FAD/NAD(P)-binding domain"/>
    <property type="match status" value="1"/>
</dbReference>
<dbReference type="PROSITE" id="PS51257">
    <property type="entry name" value="PROKAR_LIPOPROTEIN"/>
    <property type="match status" value="1"/>
</dbReference>
<dbReference type="InterPro" id="IPR006222">
    <property type="entry name" value="GCVT_N"/>
</dbReference>
<dbReference type="SUPFAM" id="SSF103025">
    <property type="entry name" value="Folate-binding domain"/>
    <property type="match status" value="1"/>
</dbReference>
<dbReference type="AlphaFoldDB" id="A0A6J7QQ98"/>
<dbReference type="SUPFAM" id="SSF54373">
    <property type="entry name" value="FAD-linked reductases, C-terminal domain"/>
    <property type="match status" value="1"/>
</dbReference>
<evidence type="ECO:0000259" key="4">
    <source>
        <dbReference type="Pfam" id="PF08669"/>
    </source>
</evidence>
<dbReference type="Gene3D" id="3.30.9.10">
    <property type="entry name" value="D-Amino Acid Oxidase, subunit A, domain 2"/>
    <property type="match status" value="1"/>
</dbReference>
<evidence type="ECO:0000256" key="1">
    <source>
        <dbReference type="ARBA" id="ARBA00008609"/>
    </source>
</evidence>
<dbReference type="Gene3D" id="2.40.30.110">
    <property type="entry name" value="Aminomethyltransferase beta-barrel domains"/>
    <property type="match status" value="1"/>
</dbReference>
<feature type="domain" description="FAD dependent oxidoreductase central" evidence="5">
    <location>
        <begin position="368"/>
        <end position="422"/>
    </location>
</feature>
<dbReference type="PANTHER" id="PTHR43757">
    <property type="entry name" value="AMINOMETHYLTRANSFERASE"/>
    <property type="match status" value="1"/>
</dbReference>
<dbReference type="EMBL" id="CAFBPU010000002">
    <property type="protein sequence ID" value="CAB5018769.1"/>
    <property type="molecule type" value="Genomic_DNA"/>
</dbReference>
<dbReference type="Gene3D" id="3.30.70.1400">
    <property type="entry name" value="Aminomethyltransferase beta-barrel domains"/>
    <property type="match status" value="1"/>
</dbReference>
<feature type="domain" description="GCVT N-terminal" evidence="3">
    <location>
        <begin position="426"/>
        <end position="700"/>
    </location>
</feature>